<gene>
    <name evidence="3" type="ORF">BN980_GECA07s02595g</name>
    <name evidence="4" type="ORF">DV451_000778</name>
</gene>
<evidence type="ECO:0000313" key="5">
    <source>
        <dbReference type="Proteomes" id="UP000242525"/>
    </source>
</evidence>
<dbReference type="Pfam" id="PF00561">
    <property type="entry name" value="Abhydrolase_1"/>
    <property type="match status" value="1"/>
</dbReference>
<evidence type="ECO:0000259" key="2">
    <source>
        <dbReference type="Pfam" id="PF00561"/>
    </source>
</evidence>
<evidence type="ECO:0000313" key="3">
    <source>
        <dbReference type="EMBL" id="CDO54308.1"/>
    </source>
</evidence>
<reference evidence="3 5" key="1">
    <citation type="submission" date="2014-03" db="EMBL/GenBank/DDBJ databases">
        <authorList>
            <person name="Casaregola S."/>
        </authorList>
    </citation>
    <scope>NUCLEOTIDE SEQUENCE [LARGE SCALE GENOMIC DNA]</scope>
    <source>
        <strain evidence="3 5">CLIB 918</strain>
    </source>
</reference>
<dbReference type="OrthoDB" id="7457040at2759"/>
<dbReference type="AlphaFoldDB" id="A0A0J9XBU2"/>
<dbReference type="GO" id="GO:0042171">
    <property type="term" value="F:lysophosphatidic acid acyltransferase activity"/>
    <property type="evidence" value="ECO:0007669"/>
    <property type="project" value="TreeGrafter"/>
</dbReference>
<dbReference type="EMBL" id="QQZK01000010">
    <property type="protein sequence ID" value="KAF5104282.1"/>
    <property type="molecule type" value="Genomic_DNA"/>
</dbReference>
<sequence>MTEAFHKKKAERIAAIKSYQDLQEIKSNPPSTGIPFTKFFSDTFPLPLAEAYKQWTVRADLKQAEEDVLSFLPFYPEPDATRMARSLQVPVGDGNWINEFEISPTAAEATNDLVLLHGYGAGLAFFYQNLDSLSSVPGWRLHALDLLGYGRSSRPKFKVNATDPYEKIRETENFFIDSLEQWRIAKGLDRFTFVAHSMGAYFASAYAMKYPGHIKKLVLVSPAGVPRSPFSIAAQKAAKEKRAVDAAGNPTVPKTSVEIPGWFNYLWEQNVSPFFLVRGTGPLGPRVVSGWTSRRFANLPRDQADALHRYVYTIFNAPGSGEYALNYLLAPGAHARWPLADRAKDIPCDTIWMYGQNDWMDTTGGLEAIQEIRAHNQNVETPSLHVIENAGHHIFLDNPHDFNELVISVMKQVEDMP</sequence>
<dbReference type="InterPro" id="IPR000073">
    <property type="entry name" value="AB_hydrolase_1"/>
</dbReference>
<reference evidence="4" key="3">
    <citation type="submission" date="2020-01" db="EMBL/GenBank/DDBJ databases">
        <authorList>
            <person name="Perkins V."/>
            <person name="Lessard M.-H."/>
            <person name="Dugat-Bony E."/>
            <person name="Frenette M."/>
            <person name="Labrie S."/>
        </authorList>
    </citation>
    <scope>NUCLEOTIDE SEQUENCE</scope>
    <source>
        <strain evidence="4">LMA-70</strain>
    </source>
</reference>
<dbReference type="InterPro" id="IPR029058">
    <property type="entry name" value="AB_hydrolase_fold"/>
</dbReference>
<dbReference type="GO" id="GO:0035965">
    <property type="term" value="P:cardiolipin acyl-chain remodeling"/>
    <property type="evidence" value="ECO:0007669"/>
    <property type="project" value="TreeGrafter"/>
</dbReference>
<feature type="domain" description="AB hydrolase-1" evidence="2">
    <location>
        <begin position="113"/>
        <end position="399"/>
    </location>
</feature>
<dbReference type="STRING" id="1173061.A0A0J9XBU2"/>
<evidence type="ECO:0000256" key="1">
    <source>
        <dbReference type="ARBA" id="ARBA00038097"/>
    </source>
</evidence>
<dbReference type="PANTHER" id="PTHR42886">
    <property type="entry name" value="RE40534P-RELATED"/>
    <property type="match status" value="1"/>
</dbReference>
<dbReference type="Gene3D" id="3.40.50.1820">
    <property type="entry name" value="alpha/beta hydrolase"/>
    <property type="match status" value="1"/>
</dbReference>
<comment type="similarity">
    <text evidence="1">Belongs to the peptidase S33 family. ABHD4/ABHD5 subfamily.</text>
</comment>
<dbReference type="EMBL" id="CCBN010000007">
    <property type="protein sequence ID" value="CDO54308.1"/>
    <property type="molecule type" value="Genomic_DNA"/>
</dbReference>
<keyword evidence="5" id="KW-1185">Reference proteome</keyword>
<reference evidence="4" key="2">
    <citation type="journal article" date="2020" name="Front. Microbiol.">
        <title>Phenotypic and Genetic Characterization of the Cheese Ripening Yeast Geotrichum candidum.</title>
        <authorList>
            <person name="Perkins V."/>
            <person name="Vignola S."/>
            <person name="Lessard M.H."/>
            <person name="Plante P.L."/>
            <person name="Corbeil J."/>
            <person name="Dugat-Bony E."/>
            <person name="Frenette M."/>
            <person name="Labrie S."/>
        </authorList>
    </citation>
    <scope>NUCLEOTIDE SEQUENCE</scope>
    <source>
        <strain evidence="4">LMA-70</strain>
    </source>
</reference>
<dbReference type="PANTHER" id="PTHR42886:SF29">
    <property type="entry name" value="PUMMELIG, ISOFORM A"/>
    <property type="match status" value="1"/>
</dbReference>
<evidence type="ECO:0000313" key="4">
    <source>
        <dbReference type="EMBL" id="KAF5104282.1"/>
    </source>
</evidence>
<comment type="caution">
    <text evidence="3">The sequence shown here is derived from an EMBL/GenBank/DDBJ whole genome shotgun (WGS) entry which is preliminary data.</text>
</comment>
<dbReference type="GO" id="GO:0006654">
    <property type="term" value="P:phosphatidic acid biosynthetic process"/>
    <property type="evidence" value="ECO:0007669"/>
    <property type="project" value="TreeGrafter"/>
</dbReference>
<dbReference type="GO" id="GO:0005743">
    <property type="term" value="C:mitochondrial inner membrane"/>
    <property type="evidence" value="ECO:0007669"/>
    <property type="project" value="TreeGrafter"/>
</dbReference>
<dbReference type="SUPFAM" id="SSF53474">
    <property type="entry name" value="alpha/beta-Hydrolases"/>
    <property type="match status" value="1"/>
</dbReference>
<organism evidence="3 5">
    <name type="scientific">Geotrichum candidum</name>
    <name type="common">Oospora lactis</name>
    <name type="synonym">Dipodascus geotrichum</name>
    <dbReference type="NCBI Taxonomy" id="1173061"/>
    <lineage>
        <taxon>Eukaryota</taxon>
        <taxon>Fungi</taxon>
        <taxon>Dikarya</taxon>
        <taxon>Ascomycota</taxon>
        <taxon>Saccharomycotina</taxon>
        <taxon>Dipodascomycetes</taxon>
        <taxon>Dipodascales</taxon>
        <taxon>Dipodascaceae</taxon>
        <taxon>Geotrichum</taxon>
    </lineage>
</organism>
<proteinExistence type="inferred from homology"/>
<dbReference type="GO" id="GO:0004623">
    <property type="term" value="F:phospholipase A2 activity"/>
    <property type="evidence" value="ECO:0007669"/>
    <property type="project" value="TreeGrafter"/>
</dbReference>
<accession>A0A0J9XBU2</accession>
<dbReference type="Proteomes" id="UP000750522">
    <property type="component" value="Unassembled WGS sequence"/>
</dbReference>
<dbReference type="GO" id="GO:0055088">
    <property type="term" value="P:lipid homeostasis"/>
    <property type="evidence" value="ECO:0007669"/>
    <property type="project" value="TreeGrafter"/>
</dbReference>
<name>A0A0J9XBU2_GEOCN</name>
<protein>
    <submittedName>
        <fullName evidence="3">Similar to Saccharomyces cerevisiae YGR110W CLD1 Mitochondrial cardiolipin-specific phospholipase</fullName>
    </submittedName>
</protein>
<dbReference type="Proteomes" id="UP000242525">
    <property type="component" value="Unassembled WGS sequence"/>
</dbReference>